<evidence type="ECO:0000256" key="3">
    <source>
        <dbReference type="ARBA" id="ARBA00022679"/>
    </source>
</evidence>
<sequence>MSNVHRVRALQGREKRMGKLSAACVGAAVLCIVALASLLGGGRTISARVRNGQLTAMPRQVPTASSSLPTFVVVCGHGETDTVTEMQPLLKSMVLLASRPFRILFVTDPEGAARIENEIVPKLVGRKTHIANIQVRIVSSFQEAEAYAAKIKLELYKSHHSGAFGMLKLFLPFMLHDHDDIVIVDTDMVFLQDPILLWDEFEKFDNDQLYAMPLHAFNNSGNMCACVALYRTKLIRAVYNRLEAMFLEALEADPSYWHEQTGKYRPKHSDQSLYYYLFKKHRGLVLDLDAKWNRDRCHHFYGAFDKTEEVEAGILHSNCGYLSQPWEESPGYVFFEMYKRYRYSWLPRDENASFSFQVENSTWIVAN</sequence>
<dbReference type="PANTHER" id="PTHR46012">
    <property type="entry name" value="IP22168P"/>
    <property type="match status" value="1"/>
</dbReference>
<dbReference type="EMBL" id="CP151510">
    <property type="protein sequence ID" value="WZN64590.1"/>
    <property type="molecule type" value="Genomic_DNA"/>
</dbReference>
<keyword evidence="5" id="KW-0812">Transmembrane</keyword>
<keyword evidence="3" id="KW-0808">Transferase</keyword>
<keyword evidence="4" id="KW-0735">Signal-anchor</keyword>
<evidence type="ECO:0000256" key="1">
    <source>
        <dbReference type="ARBA" id="ARBA00004606"/>
    </source>
</evidence>
<dbReference type="AlphaFoldDB" id="A0AAX4PF39"/>
<evidence type="ECO:0000256" key="4">
    <source>
        <dbReference type="ARBA" id="ARBA00022968"/>
    </source>
</evidence>
<dbReference type="GO" id="GO:0016020">
    <property type="term" value="C:membrane"/>
    <property type="evidence" value="ECO:0007669"/>
    <property type="project" value="UniProtKB-SubCell"/>
</dbReference>
<evidence type="ECO:0000256" key="2">
    <source>
        <dbReference type="ARBA" id="ARBA00022676"/>
    </source>
</evidence>
<protein>
    <recommendedName>
        <fullName evidence="8">Glycosyltransferase</fullName>
    </recommendedName>
</protein>
<dbReference type="SUPFAM" id="SSF53448">
    <property type="entry name" value="Nucleotide-diphospho-sugar transferases"/>
    <property type="match status" value="1"/>
</dbReference>
<accession>A0AAX4PF39</accession>
<dbReference type="GO" id="GO:0016266">
    <property type="term" value="P:protein O-linked glycosylation via N-acetyl-galactosamine"/>
    <property type="evidence" value="ECO:0007669"/>
    <property type="project" value="TreeGrafter"/>
</dbReference>
<proteinExistence type="predicted"/>
<evidence type="ECO:0000313" key="7">
    <source>
        <dbReference type="Proteomes" id="UP001472866"/>
    </source>
</evidence>
<keyword evidence="2" id="KW-0328">Glycosyltransferase</keyword>
<dbReference type="Gene3D" id="3.90.550.10">
    <property type="entry name" value="Spore Coat Polysaccharide Biosynthesis Protein SpsA, Chain A"/>
    <property type="match status" value="1"/>
</dbReference>
<reference evidence="6 7" key="1">
    <citation type="submission" date="2024-03" db="EMBL/GenBank/DDBJ databases">
        <title>Complete genome sequence of the green alga Chloropicon roscoffensis RCC1871.</title>
        <authorList>
            <person name="Lemieux C."/>
            <person name="Pombert J.-F."/>
            <person name="Otis C."/>
            <person name="Turmel M."/>
        </authorList>
    </citation>
    <scope>NUCLEOTIDE SEQUENCE [LARGE SCALE GENOMIC DNA]</scope>
    <source>
        <strain evidence="6 7">RCC1871</strain>
    </source>
</reference>
<organism evidence="6 7">
    <name type="scientific">Chloropicon roscoffensis</name>
    <dbReference type="NCBI Taxonomy" id="1461544"/>
    <lineage>
        <taxon>Eukaryota</taxon>
        <taxon>Viridiplantae</taxon>
        <taxon>Chlorophyta</taxon>
        <taxon>Chloropicophyceae</taxon>
        <taxon>Chloropicales</taxon>
        <taxon>Chloropicaceae</taxon>
        <taxon>Chloropicon</taxon>
    </lineage>
</organism>
<feature type="transmembrane region" description="Helical" evidence="5">
    <location>
        <begin position="20"/>
        <end position="40"/>
    </location>
</feature>
<keyword evidence="5" id="KW-0472">Membrane</keyword>
<dbReference type="InterPro" id="IPR029044">
    <property type="entry name" value="Nucleotide-diphossugar_trans"/>
</dbReference>
<dbReference type="PANTHER" id="PTHR46012:SF2">
    <property type="entry name" value="IP22168P"/>
    <property type="match status" value="1"/>
</dbReference>
<gene>
    <name evidence="6" type="ORF">HKI87_10g61470</name>
</gene>
<dbReference type="InterPro" id="IPR051993">
    <property type="entry name" value="Glycosyltransferase_8"/>
</dbReference>
<evidence type="ECO:0000256" key="5">
    <source>
        <dbReference type="SAM" id="Phobius"/>
    </source>
</evidence>
<evidence type="ECO:0008006" key="8">
    <source>
        <dbReference type="Google" id="ProtNLM"/>
    </source>
</evidence>
<keyword evidence="5" id="KW-1133">Transmembrane helix</keyword>
<comment type="subcellular location">
    <subcellularLocation>
        <location evidence="1">Membrane</location>
        <topology evidence="1">Single-pass type II membrane protein</topology>
    </subcellularLocation>
</comment>
<dbReference type="GO" id="GO:0035252">
    <property type="term" value="F:UDP-xylosyltransferase activity"/>
    <property type="evidence" value="ECO:0007669"/>
    <property type="project" value="TreeGrafter"/>
</dbReference>
<evidence type="ECO:0000313" key="6">
    <source>
        <dbReference type="EMBL" id="WZN64590.1"/>
    </source>
</evidence>
<name>A0AAX4PF39_9CHLO</name>
<dbReference type="Proteomes" id="UP001472866">
    <property type="component" value="Chromosome 10"/>
</dbReference>
<keyword evidence="7" id="KW-1185">Reference proteome</keyword>